<dbReference type="EMBL" id="QPFP01000136">
    <property type="protein sequence ID" value="TEB20557.1"/>
    <property type="molecule type" value="Genomic_DNA"/>
</dbReference>
<organism evidence="2 3">
    <name type="scientific">Coprinellus micaceus</name>
    <name type="common">Glistening ink-cap mushroom</name>
    <name type="synonym">Coprinus micaceus</name>
    <dbReference type="NCBI Taxonomy" id="71717"/>
    <lineage>
        <taxon>Eukaryota</taxon>
        <taxon>Fungi</taxon>
        <taxon>Dikarya</taxon>
        <taxon>Basidiomycota</taxon>
        <taxon>Agaricomycotina</taxon>
        <taxon>Agaricomycetes</taxon>
        <taxon>Agaricomycetidae</taxon>
        <taxon>Agaricales</taxon>
        <taxon>Agaricineae</taxon>
        <taxon>Psathyrellaceae</taxon>
        <taxon>Coprinellus</taxon>
    </lineage>
</organism>
<keyword evidence="3" id="KW-1185">Reference proteome</keyword>
<sequence length="113" mass="13179">KLKIRERKRKQLPADHPYRAEKYDAVMENQLMSDDEDCYDDDGKLIPNMYKSIAPTWRSADMTNFLDTVDAQKDPSPTPQTRPCIKGEPRHMPLHLTAGPKGRVHRWMVDDAW</sequence>
<reference evidence="2 3" key="1">
    <citation type="journal article" date="2019" name="Nat. Ecol. Evol.">
        <title>Megaphylogeny resolves global patterns of mushroom evolution.</title>
        <authorList>
            <person name="Varga T."/>
            <person name="Krizsan K."/>
            <person name="Foldi C."/>
            <person name="Dima B."/>
            <person name="Sanchez-Garcia M."/>
            <person name="Sanchez-Ramirez S."/>
            <person name="Szollosi G.J."/>
            <person name="Szarkandi J.G."/>
            <person name="Papp V."/>
            <person name="Albert L."/>
            <person name="Andreopoulos W."/>
            <person name="Angelini C."/>
            <person name="Antonin V."/>
            <person name="Barry K.W."/>
            <person name="Bougher N.L."/>
            <person name="Buchanan P."/>
            <person name="Buyck B."/>
            <person name="Bense V."/>
            <person name="Catcheside P."/>
            <person name="Chovatia M."/>
            <person name="Cooper J."/>
            <person name="Damon W."/>
            <person name="Desjardin D."/>
            <person name="Finy P."/>
            <person name="Geml J."/>
            <person name="Haridas S."/>
            <person name="Hughes K."/>
            <person name="Justo A."/>
            <person name="Karasinski D."/>
            <person name="Kautmanova I."/>
            <person name="Kiss B."/>
            <person name="Kocsube S."/>
            <person name="Kotiranta H."/>
            <person name="LaButti K.M."/>
            <person name="Lechner B.E."/>
            <person name="Liimatainen K."/>
            <person name="Lipzen A."/>
            <person name="Lukacs Z."/>
            <person name="Mihaltcheva S."/>
            <person name="Morgado L.N."/>
            <person name="Niskanen T."/>
            <person name="Noordeloos M.E."/>
            <person name="Ohm R.A."/>
            <person name="Ortiz-Santana B."/>
            <person name="Ovrebo C."/>
            <person name="Racz N."/>
            <person name="Riley R."/>
            <person name="Savchenko A."/>
            <person name="Shiryaev A."/>
            <person name="Soop K."/>
            <person name="Spirin V."/>
            <person name="Szebenyi C."/>
            <person name="Tomsovsky M."/>
            <person name="Tulloss R.E."/>
            <person name="Uehling J."/>
            <person name="Grigoriev I.V."/>
            <person name="Vagvolgyi C."/>
            <person name="Papp T."/>
            <person name="Martin F.M."/>
            <person name="Miettinen O."/>
            <person name="Hibbett D.S."/>
            <person name="Nagy L.G."/>
        </authorList>
    </citation>
    <scope>NUCLEOTIDE SEQUENCE [LARGE SCALE GENOMIC DNA]</scope>
    <source>
        <strain evidence="2 3">FP101781</strain>
    </source>
</reference>
<feature type="non-terminal residue" evidence="2">
    <location>
        <position position="1"/>
    </location>
</feature>
<comment type="caution">
    <text evidence="2">The sequence shown here is derived from an EMBL/GenBank/DDBJ whole genome shotgun (WGS) entry which is preliminary data.</text>
</comment>
<evidence type="ECO:0000313" key="3">
    <source>
        <dbReference type="Proteomes" id="UP000298030"/>
    </source>
</evidence>
<dbReference type="Proteomes" id="UP000298030">
    <property type="component" value="Unassembled WGS sequence"/>
</dbReference>
<name>A0A4Y7SFK8_COPMI</name>
<feature type="region of interest" description="Disordered" evidence="1">
    <location>
        <begin position="69"/>
        <end position="98"/>
    </location>
</feature>
<evidence type="ECO:0000313" key="2">
    <source>
        <dbReference type="EMBL" id="TEB20557.1"/>
    </source>
</evidence>
<dbReference type="OrthoDB" id="3069035at2759"/>
<dbReference type="STRING" id="71717.A0A4Y7SFK8"/>
<gene>
    <name evidence="2" type="ORF">FA13DRAFT_1598369</name>
</gene>
<protein>
    <submittedName>
        <fullName evidence="2">Uncharacterized protein</fullName>
    </submittedName>
</protein>
<dbReference type="AlphaFoldDB" id="A0A4Y7SFK8"/>
<evidence type="ECO:0000256" key="1">
    <source>
        <dbReference type="SAM" id="MobiDB-lite"/>
    </source>
</evidence>
<feature type="non-terminal residue" evidence="2">
    <location>
        <position position="113"/>
    </location>
</feature>
<proteinExistence type="predicted"/>
<accession>A0A4Y7SFK8</accession>